<keyword evidence="1" id="KW-1003">Cell membrane</keyword>
<evidence type="ECO:0000313" key="6">
    <source>
        <dbReference type="EMBL" id="RAZ91810.1"/>
    </source>
</evidence>
<feature type="transmembrane region" description="Helical" evidence="5">
    <location>
        <begin position="44"/>
        <end position="66"/>
    </location>
</feature>
<keyword evidence="7" id="KW-1185">Reference proteome</keyword>
<name>A0A330HVV5_9HYPH</name>
<organism evidence="6 7">
    <name type="scientific">Mesorhizobium hawassense</name>
    <dbReference type="NCBI Taxonomy" id="1209954"/>
    <lineage>
        <taxon>Bacteria</taxon>
        <taxon>Pseudomonadati</taxon>
        <taxon>Pseudomonadota</taxon>
        <taxon>Alphaproteobacteria</taxon>
        <taxon>Hyphomicrobiales</taxon>
        <taxon>Phyllobacteriaceae</taxon>
        <taxon>Mesorhizobium</taxon>
    </lineage>
</organism>
<dbReference type="Proteomes" id="UP000251558">
    <property type="component" value="Unassembled WGS sequence"/>
</dbReference>
<dbReference type="AlphaFoldDB" id="A0A330HVV5"/>
<evidence type="ECO:0008006" key="8">
    <source>
        <dbReference type="Google" id="ProtNLM"/>
    </source>
</evidence>
<feature type="transmembrane region" description="Helical" evidence="5">
    <location>
        <begin position="12"/>
        <end position="32"/>
    </location>
</feature>
<dbReference type="RefSeq" id="WP_112096155.1">
    <property type="nucleotide sequence ID" value="NZ_QMBP01000002.1"/>
</dbReference>
<dbReference type="OrthoDB" id="7283592at2"/>
<reference evidence="6 7" key="1">
    <citation type="submission" date="2018-07" db="EMBL/GenBank/DDBJ databases">
        <title>Diversity of Mesorhizobium strains in Brazil.</title>
        <authorList>
            <person name="Helene L.C.F."/>
            <person name="Dall'Agnol R."/>
            <person name="Delamuta J.R.M."/>
            <person name="Hungria M."/>
        </authorList>
    </citation>
    <scope>NUCLEOTIDE SEQUENCE [LARGE SCALE GENOMIC DNA]</scope>
    <source>
        <strain evidence="6 7">AC99b</strain>
    </source>
</reference>
<keyword evidence="3 5" id="KW-1133">Transmembrane helix</keyword>
<dbReference type="EMBL" id="QMBP01000002">
    <property type="protein sequence ID" value="RAZ91810.1"/>
    <property type="molecule type" value="Genomic_DNA"/>
</dbReference>
<dbReference type="Pfam" id="PF07869">
    <property type="entry name" value="DUF1656"/>
    <property type="match status" value="1"/>
</dbReference>
<evidence type="ECO:0000256" key="1">
    <source>
        <dbReference type="ARBA" id="ARBA00022475"/>
    </source>
</evidence>
<keyword evidence="4 5" id="KW-0472">Membrane</keyword>
<gene>
    <name evidence="6" type="ORF">DPM33_04815</name>
</gene>
<keyword evidence="2 5" id="KW-0812">Transmembrane</keyword>
<protein>
    <recommendedName>
        <fullName evidence="8">DUF1656 domain-containing protein</fullName>
    </recommendedName>
</protein>
<proteinExistence type="predicted"/>
<evidence type="ECO:0000256" key="4">
    <source>
        <dbReference type="ARBA" id="ARBA00023136"/>
    </source>
</evidence>
<evidence type="ECO:0000256" key="2">
    <source>
        <dbReference type="ARBA" id="ARBA00022692"/>
    </source>
</evidence>
<evidence type="ECO:0000313" key="7">
    <source>
        <dbReference type="Proteomes" id="UP000251558"/>
    </source>
</evidence>
<evidence type="ECO:0000256" key="5">
    <source>
        <dbReference type="SAM" id="Phobius"/>
    </source>
</evidence>
<comment type="caution">
    <text evidence="6">The sequence shown here is derived from an EMBL/GenBank/DDBJ whole genome shotgun (WGS) entry which is preliminary data.</text>
</comment>
<evidence type="ECO:0000256" key="3">
    <source>
        <dbReference type="ARBA" id="ARBA00022989"/>
    </source>
</evidence>
<dbReference type="InterPro" id="IPR012451">
    <property type="entry name" value="DUF1656"/>
</dbReference>
<sequence>MAHSFRELVIGGVLVAPFMAYAVAALFVVLLIRPLLSFVGFLRLFSNAAIAELSLYVAILGLIALFF</sequence>
<accession>A0A330HVV5</accession>